<feature type="transmembrane region" description="Helical" evidence="2">
    <location>
        <begin position="43"/>
        <end position="66"/>
    </location>
</feature>
<proteinExistence type="predicted"/>
<dbReference type="AlphaFoldDB" id="A0A4Y7SMH4"/>
<keyword evidence="2" id="KW-0812">Transmembrane</keyword>
<keyword evidence="2" id="KW-0472">Membrane</keyword>
<evidence type="ECO:0000256" key="1">
    <source>
        <dbReference type="SAM" id="MobiDB-lite"/>
    </source>
</evidence>
<feature type="compositionally biased region" description="Polar residues" evidence="1">
    <location>
        <begin position="132"/>
        <end position="146"/>
    </location>
</feature>
<organism evidence="3 4">
    <name type="scientific">Coprinellus micaceus</name>
    <name type="common">Glistening ink-cap mushroom</name>
    <name type="synonym">Coprinus micaceus</name>
    <dbReference type="NCBI Taxonomy" id="71717"/>
    <lineage>
        <taxon>Eukaryota</taxon>
        <taxon>Fungi</taxon>
        <taxon>Dikarya</taxon>
        <taxon>Basidiomycota</taxon>
        <taxon>Agaricomycotina</taxon>
        <taxon>Agaricomycetes</taxon>
        <taxon>Agaricomycetidae</taxon>
        <taxon>Agaricales</taxon>
        <taxon>Agaricineae</taxon>
        <taxon>Psathyrellaceae</taxon>
        <taxon>Coprinellus</taxon>
    </lineage>
</organism>
<sequence>MASDDTSDDPNATRDTPPPSRAVSASDLQALGRSHIEKAFNHILIPTPFVLVSGLLAVWHALTYIWDRGPWLCSYLPLPCKIFRPFFLGLFLYPIFIILALSTLDDLLTLSPIFQRPEAYATSPSVVHPSQERSANTGDSQPSASSDLPVILEEDGKQRVRTVFLILVIAASTFAALWGLACFSAIAEALFTALKDHPFADGSDDKYMERFLLNCSEAASDGLLARFMVKAANMCLYARSTLGADDQEGTEPPREVPSEARISRILQTLSPPRLKLYWHRLEQAVRPLSFTQLRDGWCWLSNRIRERSTLIGEVDWRSRRDIIWDAWKAFAIANWKAYWHRYRRTALERCLGYLLFLFGLAIVSLKVFLLRSWLVSNIYVYPDLNYCLLALLTIGFRLYLPSRYHSYRSAGV</sequence>
<feature type="transmembrane region" description="Helical" evidence="2">
    <location>
        <begin position="86"/>
        <end position="104"/>
    </location>
</feature>
<feature type="region of interest" description="Disordered" evidence="1">
    <location>
        <begin position="124"/>
        <end position="147"/>
    </location>
</feature>
<dbReference type="Proteomes" id="UP000298030">
    <property type="component" value="Unassembled WGS sequence"/>
</dbReference>
<protein>
    <submittedName>
        <fullName evidence="3">Uncharacterized protein</fullName>
    </submittedName>
</protein>
<keyword evidence="4" id="KW-1185">Reference proteome</keyword>
<accession>A0A4Y7SMH4</accession>
<feature type="transmembrane region" description="Helical" evidence="2">
    <location>
        <begin position="350"/>
        <end position="373"/>
    </location>
</feature>
<name>A0A4Y7SMH4_COPMI</name>
<reference evidence="3 4" key="1">
    <citation type="journal article" date="2019" name="Nat. Ecol. Evol.">
        <title>Megaphylogeny resolves global patterns of mushroom evolution.</title>
        <authorList>
            <person name="Varga T."/>
            <person name="Krizsan K."/>
            <person name="Foldi C."/>
            <person name="Dima B."/>
            <person name="Sanchez-Garcia M."/>
            <person name="Sanchez-Ramirez S."/>
            <person name="Szollosi G.J."/>
            <person name="Szarkandi J.G."/>
            <person name="Papp V."/>
            <person name="Albert L."/>
            <person name="Andreopoulos W."/>
            <person name="Angelini C."/>
            <person name="Antonin V."/>
            <person name="Barry K.W."/>
            <person name="Bougher N.L."/>
            <person name="Buchanan P."/>
            <person name="Buyck B."/>
            <person name="Bense V."/>
            <person name="Catcheside P."/>
            <person name="Chovatia M."/>
            <person name="Cooper J."/>
            <person name="Damon W."/>
            <person name="Desjardin D."/>
            <person name="Finy P."/>
            <person name="Geml J."/>
            <person name="Haridas S."/>
            <person name="Hughes K."/>
            <person name="Justo A."/>
            <person name="Karasinski D."/>
            <person name="Kautmanova I."/>
            <person name="Kiss B."/>
            <person name="Kocsube S."/>
            <person name="Kotiranta H."/>
            <person name="LaButti K.M."/>
            <person name="Lechner B.E."/>
            <person name="Liimatainen K."/>
            <person name="Lipzen A."/>
            <person name="Lukacs Z."/>
            <person name="Mihaltcheva S."/>
            <person name="Morgado L.N."/>
            <person name="Niskanen T."/>
            <person name="Noordeloos M.E."/>
            <person name="Ohm R.A."/>
            <person name="Ortiz-Santana B."/>
            <person name="Ovrebo C."/>
            <person name="Racz N."/>
            <person name="Riley R."/>
            <person name="Savchenko A."/>
            <person name="Shiryaev A."/>
            <person name="Soop K."/>
            <person name="Spirin V."/>
            <person name="Szebenyi C."/>
            <person name="Tomsovsky M."/>
            <person name="Tulloss R.E."/>
            <person name="Uehling J."/>
            <person name="Grigoriev I.V."/>
            <person name="Vagvolgyi C."/>
            <person name="Papp T."/>
            <person name="Martin F.M."/>
            <person name="Miettinen O."/>
            <person name="Hibbett D.S."/>
            <person name="Nagy L.G."/>
        </authorList>
    </citation>
    <scope>NUCLEOTIDE SEQUENCE [LARGE SCALE GENOMIC DNA]</scope>
    <source>
        <strain evidence="3 4">FP101781</strain>
    </source>
</reference>
<feature type="region of interest" description="Disordered" evidence="1">
    <location>
        <begin position="1"/>
        <end position="23"/>
    </location>
</feature>
<feature type="transmembrane region" description="Helical" evidence="2">
    <location>
        <begin position="163"/>
        <end position="191"/>
    </location>
</feature>
<keyword evidence="2" id="KW-1133">Transmembrane helix</keyword>
<comment type="caution">
    <text evidence="3">The sequence shown here is derived from an EMBL/GenBank/DDBJ whole genome shotgun (WGS) entry which is preliminary data.</text>
</comment>
<evidence type="ECO:0000313" key="4">
    <source>
        <dbReference type="Proteomes" id="UP000298030"/>
    </source>
</evidence>
<dbReference type="EMBL" id="QPFP01000091">
    <property type="protein sequence ID" value="TEB22459.1"/>
    <property type="molecule type" value="Genomic_DNA"/>
</dbReference>
<feature type="transmembrane region" description="Helical" evidence="2">
    <location>
        <begin position="379"/>
        <end position="400"/>
    </location>
</feature>
<evidence type="ECO:0000313" key="3">
    <source>
        <dbReference type="EMBL" id="TEB22459.1"/>
    </source>
</evidence>
<evidence type="ECO:0000256" key="2">
    <source>
        <dbReference type="SAM" id="Phobius"/>
    </source>
</evidence>
<gene>
    <name evidence="3" type="ORF">FA13DRAFT_1509677</name>
</gene>